<keyword evidence="6" id="KW-0411">Iron-sulfur</keyword>
<keyword evidence="3" id="KW-0949">S-adenosyl-L-methionine</keyword>
<dbReference type="InterPro" id="IPR058240">
    <property type="entry name" value="rSAM_sf"/>
</dbReference>
<gene>
    <name evidence="9" type="ORF">A3G33_04005</name>
</gene>
<dbReference type="SFLD" id="SFLDG01082">
    <property type="entry name" value="B12-binding_domain_containing"/>
    <property type="match status" value="1"/>
</dbReference>
<evidence type="ECO:0000256" key="1">
    <source>
        <dbReference type="ARBA" id="ARBA00001966"/>
    </source>
</evidence>
<evidence type="ECO:0000256" key="5">
    <source>
        <dbReference type="ARBA" id="ARBA00023004"/>
    </source>
</evidence>
<dbReference type="SFLD" id="SFLDS00029">
    <property type="entry name" value="Radical_SAM"/>
    <property type="match status" value="1"/>
</dbReference>
<evidence type="ECO:0000256" key="2">
    <source>
        <dbReference type="ARBA" id="ARBA00022485"/>
    </source>
</evidence>
<evidence type="ECO:0000313" key="9">
    <source>
        <dbReference type="EMBL" id="OGW98295.1"/>
    </source>
</evidence>
<dbReference type="Gene3D" id="3.40.50.12160">
    <property type="entry name" value="Methylthiotransferase, N-terminal domain"/>
    <property type="match status" value="1"/>
</dbReference>
<dbReference type="InterPro" id="IPR038135">
    <property type="entry name" value="Methylthiotransferase_N_sf"/>
</dbReference>
<dbReference type="PANTHER" id="PTHR43837">
    <property type="entry name" value="RIBOSOMAL PROTEIN S12 METHYLTHIOTRANSFERASE RIMO"/>
    <property type="match status" value="1"/>
</dbReference>
<dbReference type="PROSITE" id="PS51449">
    <property type="entry name" value="MTTASE_N"/>
    <property type="match status" value="1"/>
</dbReference>
<dbReference type="InterPro" id="IPR005840">
    <property type="entry name" value="Ribosomal_uS12_MeSTrfase_RimO"/>
</dbReference>
<keyword evidence="2" id="KW-0004">4Fe-4S</keyword>
<comment type="cofactor">
    <cofactor evidence="1">
        <name>[4Fe-4S] cluster</name>
        <dbReference type="ChEBI" id="CHEBI:49883"/>
    </cofactor>
</comment>
<dbReference type="Proteomes" id="UP000178187">
    <property type="component" value="Unassembled WGS sequence"/>
</dbReference>
<dbReference type="AlphaFoldDB" id="A0A1G1KZG3"/>
<proteinExistence type="predicted"/>
<dbReference type="InterPro" id="IPR007197">
    <property type="entry name" value="rSAM"/>
</dbReference>
<comment type="caution">
    <text evidence="9">The sequence shown here is derived from an EMBL/GenBank/DDBJ whole genome shotgun (WGS) entry which is preliminary data.</text>
</comment>
<dbReference type="SMART" id="SM00729">
    <property type="entry name" value="Elp3"/>
    <property type="match status" value="1"/>
</dbReference>
<feature type="domain" description="MTTase N-terminal" evidence="7">
    <location>
        <begin position="1"/>
        <end position="110"/>
    </location>
</feature>
<keyword evidence="5" id="KW-0408">Iron</keyword>
<dbReference type="SUPFAM" id="SSF102114">
    <property type="entry name" value="Radical SAM enzymes"/>
    <property type="match status" value="1"/>
</dbReference>
<dbReference type="InterPro" id="IPR006638">
    <property type="entry name" value="Elp3/MiaA/NifB-like_rSAM"/>
</dbReference>
<evidence type="ECO:0000256" key="4">
    <source>
        <dbReference type="ARBA" id="ARBA00022723"/>
    </source>
</evidence>
<dbReference type="InterPro" id="IPR020612">
    <property type="entry name" value="Methylthiotransferase_CS"/>
</dbReference>
<sequence length="391" mass="45419">MKIAITSNGCSRRNLDSVRIQNYFRLNRCKIVSNFKDADYILFVTCAFREGKAKECFAQIDELSKYSGDLIVVGCLPDIDPLELTERFHGPFISTKNLDRLDHLFPDFKIKFNQVSDAHILPKTNISEPQEKISLKLISNRFHLTRNAIGAFLKREKQGEAHLRVSWGCVENCAYCGVRKAVGPLKSKSIMECLEEYKLLLQKGYRDFLFVADNLGAYGLDIKTDFSQLLKQLSAIDRYFRVRWQIWEIHPRWVIKYEQTLIEYIKAEKITMLLSAVQSGNDRILKVMNRHHNAETIKEVYLKIKEENPSIVLKTQVIVGFPGETDEEFKETLEFLRQVRFSLVAVYGYYDSFDTIASHLPSKLSSETIQERLRYAGEFLNRERISNFVIQ</sequence>
<name>A0A1G1KZG3_9BACT</name>
<organism evidence="9 10">
    <name type="scientific">Candidatus Danuiimicrobium aquiferis</name>
    <dbReference type="NCBI Taxonomy" id="1801832"/>
    <lineage>
        <taxon>Bacteria</taxon>
        <taxon>Pseudomonadati</taxon>
        <taxon>Candidatus Omnitrophota</taxon>
        <taxon>Candidatus Danuiimicrobium</taxon>
    </lineage>
</organism>
<dbReference type="InterPro" id="IPR013848">
    <property type="entry name" value="Methylthiotransferase_N"/>
</dbReference>
<dbReference type="GO" id="GO:0051539">
    <property type="term" value="F:4 iron, 4 sulfur cluster binding"/>
    <property type="evidence" value="ECO:0007669"/>
    <property type="project" value="UniProtKB-KW"/>
</dbReference>
<keyword evidence="4" id="KW-0479">Metal-binding</keyword>
<dbReference type="GO" id="GO:0035599">
    <property type="term" value="F:aspartic acid methylthiotransferase activity"/>
    <property type="evidence" value="ECO:0007669"/>
    <property type="project" value="TreeGrafter"/>
</dbReference>
<feature type="domain" description="Radical SAM core" evidence="8">
    <location>
        <begin position="155"/>
        <end position="386"/>
    </location>
</feature>
<reference evidence="9 10" key="1">
    <citation type="journal article" date="2016" name="Nat. Commun.">
        <title>Thousands of microbial genomes shed light on interconnected biogeochemical processes in an aquifer system.</title>
        <authorList>
            <person name="Anantharaman K."/>
            <person name="Brown C.T."/>
            <person name="Hug L.A."/>
            <person name="Sharon I."/>
            <person name="Castelle C.J."/>
            <person name="Probst A.J."/>
            <person name="Thomas B.C."/>
            <person name="Singh A."/>
            <person name="Wilkins M.J."/>
            <person name="Karaoz U."/>
            <person name="Brodie E.L."/>
            <person name="Williams K.H."/>
            <person name="Hubbard S.S."/>
            <person name="Banfield J.F."/>
        </authorList>
    </citation>
    <scope>NUCLEOTIDE SEQUENCE [LARGE SCALE GENOMIC DNA]</scope>
</reference>
<dbReference type="EMBL" id="MHFR01000035">
    <property type="protein sequence ID" value="OGW98295.1"/>
    <property type="molecule type" value="Genomic_DNA"/>
</dbReference>
<dbReference type="Gene3D" id="3.80.30.20">
    <property type="entry name" value="tm_1862 like domain"/>
    <property type="match status" value="1"/>
</dbReference>
<evidence type="ECO:0000313" key="10">
    <source>
        <dbReference type="Proteomes" id="UP000178187"/>
    </source>
</evidence>
<dbReference type="InterPro" id="IPR023404">
    <property type="entry name" value="rSAM_horseshoe"/>
</dbReference>
<evidence type="ECO:0000256" key="3">
    <source>
        <dbReference type="ARBA" id="ARBA00022691"/>
    </source>
</evidence>
<evidence type="ECO:0000259" key="7">
    <source>
        <dbReference type="PROSITE" id="PS51449"/>
    </source>
</evidence>
<dbReference type="Pfam" id="PF00919">
    <property type="entry name" value="UPF0004"/>
    <property type="match status" value="1"/>
</dbReference>
<dbReference type="GO" id="GO:0046872">
    <property type="term" value="F:metal ion binding"/>
    <property type="evidence" value="ECO:0007669"/>
    <property type="project" value="UniProtKB-KW"/>
</dbReference>
<accession>A0A1G1KZG3</accession>
<evidence type="ECO:0000256" key="6">
    <source>
        <dbReference type="ARBA" id="ARBA00023014"/>
    </source>
</evidence>
<protein>
    <submittedName>
        <fullName evidence="9">Uncharacterized protein</fullName>
    </submittedName>
</protein>
<evidence type="ECO:0000259" key="8">
    <source>
        <dbReference type="PROSITE" id="PS51918"/>
    </source>
</evidence>
<dbReference type="Pfam" id="PF04055">
    <property type="entry name" value="Radical_SAM"/>
    <property type="match status" value="1"/>
</dbReference>
<dbReference type="PROSITE" id="PS51918">
    <property type="entry name" value="RADICAL_SAM"/>
    <property type="match status" value="1"/>
</dbReference>
<dbReference type="PROSITE" id="PS01278">
    <property type="entry name" value="MTTASE_RADICAL"/>
    <property type="match status" value="1"/>
</dbReference>
<dbReference type="PANTHER" id="PTHR43837:SF1">
    <property type="entry name" value="RIBOSOMAL PROTEIN US12 METHYLTHIOTRANSFERASE RIMO"/>
    <property type="match status" value="1"/>
</dbReference>
<dbReference type="GO" id="GO:0005829">
    <property type="term" value="C:cytosol"/>
    <property type="evidence" value="ECO:0007669"/>
    <property type="project" value="TreeGrafter"/>
</dbReference>